<dbReference type="GeneTree" id="ENSGT01020000230438"/>
<dbReference type="PANTHER" id="PTHR24225">
    <property type="entry name" value="CHEMOTACTIC RECEPTOR"/>
    <property type="match status" value="1"/>
</dbReference>
<dbReference type="InterPro" id="IPR017452">
    <property type="entry name" value="GPCR_Rhodpsn_7TM"/>
</dbReference>
<organism evidence="13 14">
    <name type="scientific">Paramormyrops kingsleyae</name>
    <dbReference type="NCBI Taxonomy" id="1676925"/>
    <lineage>
        <taxon>Eukaryota</taxon>
        <taxon>Metazoa</taxon>
        <taxon>Chordata</taxon>
        <taxon>Craniata</taxon>
        <taxon>Vertebrata</taxon>
        <taxon>Euteleostomi</taxon>
        <taxon>Actinopterygii</taxon>
        <taxon>Neopterygii</taxon>
        <taxon>Teleostei</taxon>
        <taxon>Osteoglossocephala</taxon>
        <taxon>Osteoglossomorpha</taxon>
        <taxon>Osteoglossiformes</taxon>
        <taxon>Mormyridae</taxon>
        <taxon>Paramormyrops</taxon>
    </lineage>
</organism>
<evidence type="ECO:0000256" key="8">
    <source>
        <dbReference type="ARBA" id="ARBA00023170"/>
    </source>
</evidence>
<feature type="transmembrane region" description="Helical" evidence="11">
    <location>
        <begin position="61"/>
        <end position="85"/>
    </location>
</feature>
<name>A0A3B3SZ95_9TELE</name>
<comment type="subcellular location">
    <subcellularLocation>
        <location evidence="1">Membrane</location>
        <topology evidence="1">Multi-pass membrane protein</topology>
    </subcellularLocation>
</comment>
<feature type="transmembrane region" description="Helical" evidence="11">
    <location>
        <begin position="105"/>
        <end position="131"/>
    </location>
</feature>
<feature type="transmembrane region" description="Helical" evidence="11">
    <location>
        <begin position="26"/>
        <end position="49"/>
    </location>
</feature>
<dbReference type="SUPFAM" id="SSF81321">
    <property type="entry name" value="Family A G protein-coupled receptor-like"/>
    <property type="match status" value="1"/>
</dbReference>
<reference evidence="13" key="2">
    <citation type="submission" date="2025-09" db="UniProtKB">
        <authorList>
            <consortium name="Ensembl"/>
        </authorList>
    </citation>
    <scope>IDENTIFICATION</scope>
</reference>
<dbReference type="PANTHER" id="PTHR24225:SF68">
    <property type="entry name" value="C3A ANAPHYLATOXIN CHEMOTACTIC RECEPTOR-LIKE-RELATED"/>
    <property type="match status" value="1"/>
</dbReference>
<evidence type="ECO:0000256" key="9">
    <source>
        <dbReference type="ARBA" id="ARBA00023224"/>
    </source>
</evidence>
<comment type="similarity">
    <text evidence="10">Belongs to the chemokine-like receptor (CMKLR) family.</text>
</comment>
<evidence type="ECO:0000256" key="1">
    <source>
        <dbReference type="ARBA" id="ARBA00004141"/>
    </source>
</evidence>
<dbReference type="FunFam" id="1.20.1070.10:FF:000034">
    <property type="entry name" value="G-protein coupled receptor 1"/>
    <property type="match status" value="1"/>
</dbReference>
<evidence type="ECO:0000256" key="5">
    <source>
        <dbReference type="ARBA" id="ARBA00023040"/>
    </source>
</evidence>
<dbReference type="PROSITE" id="PS50262">
    <property type="entry name" value="G_PROTEIN_RECEP_F1_2"/>
    <property type="match status" value="1"/>
</dbReference>
<evidence type="ECO:0000256" key="2">
    <source>
        <dbReference type="ARBA" id="ARBA00022500"/>
    </source>
</evidence>
<dbReference type="KEGG" id="pki:111833695"/>
<evidence type="ECO:0000256" key="4">
    <source>
        <dbReference type="ARBA" id="ARBA00022989"/>
    </source>
</evidence>
<keyword evidence="3 11" id="KW-0812">Transmembrane</keyword>
<dbReference type="GO" id="GO:0005886">
    <property type="term" value="C:plasma membrane"/>
    <property type="evidence" value="ECO:0007669"/>
    <property type="project" value="TreeGrafter"/>
</dbReference>
<dbReference type="OrthoDB" id="6088892at2759"/>
<dbReference type="GO" id="GO:0004930">
    <property type="term" value="F:G protein-coupled receptor activity"/>
    <property type="evidence" value="ECO:0007669"/>
    <property type="project" value="UniProtKB-KW"/>
</dbReference>
<accession>A0A3B3SZ95</accession>
<keyword evidence="9" id="KW-0807">Transducer</keyword>
<dbReference type="GO" id="GO:0006954">
    <property type="term" value="P:inflammatory response"/>
    <property type="evidence" value="ECO:0007669"/>
    <property type="project" value="TreeGrafter"/>
</dbReference>
<dbReference type="RefSeq" id="XP_023648003.1">
    <property type="nucleotide sequence ID" value="XM_023792235.2"/>
</dbReference>
<keyword evidence="8" id="KW-0675">Receptor</keyword>
<feature type="domain" description="G-protein coupled receptors family 1 profile" evidence="12">
    <location>
        <begin position="42"/>
        <end position="289"/>
    </location>
</feature>
<keyword evidence="4 11" id="KW-1133">Transmembrane helix</keyword>
<dbReference type="GO" id="GO:0007200">
    <property type="term" value="P:phospholipase C-activating G protein-coupled receptor signaling pathway"/>
    <property type="evidence" value="ECO:0007669"/>
    <property type="project" value="TreeGrafter"/>
</dbReference>
<dbReference type="GO" id="GO:0004875">
    <property type="term" value="F:complement receptor activity"/>
    <property type="evidence" value="ECO:0007669"/>
    <property type="project" value="TreeGrafter"/>
</dbReference>
<dbReference type="GO" id="GO:0006935">
    <property type="term" value="P:chemotaxis"/>
    <property type="evidence" value="ECO:0007669"/>
    <property type="project" value="UniProtKB-KW"/>
</dbReference>
<dbReference type="PRINTS" id="PR00237">
    <property type="entry name" value="GPCRRHODOPSN"/>
</dbReference>
<reference evidence="13" key="1">
    <citation type="submission" date="2025-08" db="UniProtKB">
        <authorList>
            <consortium name="Ensembl"/>
        </authorList>
    </citation>
    <scope>IDENTIFICATION</scope>
</reference>
<proteinExistence type="inferred from homology"/>
<evidence type="ECO:0000256" key="10">
    <source>
        <dbReference type="ARBA" id="ARBA00025736"/>
    </source>
</evidence>
<dbReference type="AlphaFoldDB" id="A0A3B3SZ95"/>
<feature type="transmembrane region" description="Helical" evidence="11">
    <location>
        <begin position="228"/>
        <end position="249"/>
    </location>
</feature>
<dbReference type="InterPro" id="IPR000276">
    <property type="entry name" value="GPCR_Rhodpsn"/>
</dbReference>
<dbReference type="CDD" id="cd14974">
    <property type="entry name" value="7tmA_Anaphylatoxin_R-like"/>
    <property type="match status" value="1"/>
</dbReference>
<dbReference type="GeneID" id="111833695"/>
<evidence type="ECO:0000256" key="11">
    <source>
        <dbReference type="SAM" id="Phobius"/>
    </source>
</evidence>
<dbReference type="Gene3D" id="1.20.1070.10">
    <property type="entry name" value="Rhodopsin 7-helix transmembrane proteins"/>
    <property type="match status" value="1"/>
</dbReference>
<feature type="transmembrane region" description="Helical" evidence="11">
    <location>
        <begin position="269"/>
        <end position="292"/>
    </location>
</feature>
<keyword evidence="2" id="KW-0145">Chemotaxis</keyword>
<evidence type="ECO:0000259" key="12">
    <source>
        <dbReference type="PROSITE" id="PS50262"/>
    </source>
</evidence>
<keyword evidence="7" id="KW-1015">Disulfide bond</keyword>
<evidence type="ECO:0000313" key="13">
    <source>
        <dbReference type="Ensembl" id="ENSPKIP00000035426.1"/>
    </source>
</evidence>
<dbReference type="Pfam" id="PF00001">
    <property type="entry name" value="7tm_1"/>
    <property type="match status" value="1"/>
</dbReference>
<evidence type="ECO:0000313" key="14">
    <source>
        <dbReference type="Proteomes" id="UP000261540"/>
    </source>
</evidence>
<protein>
    <submittedName>
        <fullName evidence="13">Si:dkey-42l23.4</fullName>
    </submittedName>
</protein>
<keyword evidence="6 11" id="KW-0472">Membrane</keyword>
<dbReference type="PRINTS" id="PR00526">
    <property type="entry name" value="FMETLEUPHER"/>
</dbReference>
<dbReference type="Proteomes" id="UP000261540">
    <property type="component" value="Unplaced"/>
</dbReference>
<evidence type="ECO:0000256" key="6">
    <source>
        <dbReference type="ARBA" id="ARBA00023136"/>
    </source>
</evidence>
<feature type="transmembrane region" description="Helical" evidence="11">
    <location>
        <begin position="143"/>
        <end position="162"/>
    </location>
</feature>
<keyword evidence="5" id="KW-0297">G-protein coupled receptor</keyword>
<feature type="transmembrane region" description="Helical" evidence="11">
    <location>
        <begin position="188"/>
        <end position="208"/>
    </location>
</feature>
<sequence>MGDPVNITDESQRGNSSYISRGNVQVVATVVYCVAFLLGTLGNGLVVYVTGFKMKRTVNIIWFLNLAVADFLFTAFLFFDIVYISRGFVWPFGDFICKLNTLVGVLNMFTSVFLLMVISLDRCLLTWMAVWAQNKRTICKAKVVCITIWLISLGCSIPYSAYKQVFQYKNNTVCGAPRITATIHRDLIIFRSVVGFFIPFVIILGSYLAIGKRIISLQRKKKLKPFRIILAVILAFFLCWLPFHIFQYLDLKCNSDGNFSGALCKAVSVGVPLSTSVAFLNSCLNPIMYVFLCEDFQQKFHQSILSVLESAFLEEHLFINIGKNKHTQANPLNQDQMNETGAFLMTQNN</sequence>
<evidence type="ECO:0000256" key="7">
    <source>
        <dbReference type="ARBA" id="ARBA00023157"/>
    </source>
</evidence>
<dbReference type="Ensembl" id="ENSPKIT00000016356.1">
    <property type="protein sequence ID" value="ENSPKIP00000035426.1"/>
    <property type="gene ID" value="ENSPKIG00000014392.1"/>
</dbReference>
<dbReference type="GO" id="GO:0007204">
    <property type="term" value="P:positive regulation of cytosolic calcium ion concentration"/>
    <property type="evidence" value="ECO:0007669"/>
    <property type="project" value="TreeGrafter"/>
</dbReference>
<dbReference type="InterPro" id="IPR000826">
    <property type="entry name" value="Formyl_rcpt-rel"/>
</dbReference>
<keyword evidence="14" id="KW-1185">Reference proteome</keyword>
<evidence type="ECO:0000256" key="3">
    <source>
        <dbReference type="ARBA" id="ARBA00022692"/>
    </source>
</evidence>